<evidence type="ECO:0000313" key="3">
    <source>
        <dbReference type="Proteomes" id="UP000467006"/>
    </source>
</evidence>
<dbReference type="Gene3D" id="3.40.50.1820">
    <property type="entry name" value="alpha/beta hydrolase"/>
    <property type="match status" value="1"/>
</dbReference>
<dbReference type="Pfam" id="PF08237">
    <property type="entry name" value="PE-PPE"/>
    <property type="match status" value="1"/>
</dbReference>
<sequence length="510" mass="55278">MRHQARTLFLVILSVFTAIVLGVASAFVSAVALGATALIVPGTGTPEPDRVENYMENAWNRYIDGVACTDPVDCADPTLTGIPYPASFWPLSFIPNWCVPGRCEKWDESVGVGVENLKAALEPFLSPTSDEDVFIFGYSQGGAVVANALEYLGGLGLADEVKERLQVVTIGGIENPDGGMWQRLAWLRYLLGSPVPVLDITFEPAMPVDTGIQTTSIGFEYDPVVLAPRFWGNPFAVLNALAAFDTVHGYYLSPDGNDEPTTTMPYGYTPETLAPQLDCSLNEKNCRTDSFGNVYITIPALSLPLTDLVRSFADSAGLGWLAKPFIDLVEPVLREAVDLGYDWSGDPGVPRSLSVLPFKLFQNWIKVGIDFAVAAVKGVEAFLGNFIKPRTTTEIEPSERSERPELTIEYEAAPVATDRRRDTTPEVKLSVVPEADSPEVVEEDLTEETVTEEDVTEDDVTEEDVVEEDAADETESAGEQAGEDAPAVSERDRDGAADAPARTKRTRAAA</sequence>
<name>A0A7I7K550_9MYCO</name>
<dbReference type="SUPFAM" id="SSF53474">
    <property type="entry name" value="alpha/beta-Hydrolases"/>
    <property type="match status" value="1"/>
</dbReference>
<dbReference type="InterPro" id="IPR013228">
    <property type="entry name" value="PE-PPE_C"/>
</dbReference>
<gene>
    <name evidence="2" type="ORF">MDUV_34690</name>
</gene>
<feature type="region of interest" description="Disordered" evidence="1">
    <location>
        <begin position="393"/>
        <end position="510"/>
    </location>
</feature>
<feature type="compositionally biased region" description="Basic and acidic residues" evidence="1">
    <location>
        <begin position="393"/>
        <end position="406"/>
    </location>
</feature>
<dbReference type="Proteomes" id="UP000467006">
    <property type="component" value="Chromosome"/>
</dbReference>
<keyword evidence="3" id="KW-1185">Reference proteome</keyword>
<dbReference type="OrthoDB" id="4568361at2"/>
<evidence type="ECO:0000256" key="1">
    <source>
        <dbReference type="SAM" id="MobiDB-lite"/>
    </source>
</evidence>
<accession>A0A7I7K550</accession>
<dbReference type="AlphaFoldDB" id="A0A7I7K550"/>
<evidence type="ECO:0000313" key="2">
    <source>
        <dbReference type="EMBL" id="BBX18609.1"/>
    </source>
</evidence>
<organism evidence="2 3">
    <name type="scientific">Mycolicibacterium duvalii</name>
    <dbReference type="NCBI Taxonomy" id="39688"/>
    <lineage>
        <taxon>Bacteria</taxon>
        <taxon>Bacillati</taxon>
        <taxon>Actinomycetota</taxon>
        <taxon>Actinomycetes</taxon>
        <taxon>Mycobacteriales</taxon>
        <taxon>Mycobacteriaceae</taxon>
        <taxon>Mycolicibacterium</taxon>
    </lineage>
</organism>
<protein>
    <submittedName>
        <fullName evidence="2">Uncharacterized protein</fullName>
    </submittedName>
</protein>
<dbReference type="RefSeq" id="WP_098002416.1">
    <property type="nucleotide sequence ID" value="NZ_AP022563.1"/>
</dbReference>
<dbReference type="KEGG" id="mdu:MDUV_34690"/>
<proteinExistence type="predicted"/>
<dbReference type="InterPro" id="IPR029058">
    <property type="entry name" value="AB_hydrolase_fold"/>
</dbReference>
<reference evidence="2 3" key="1">
    <citation type="journal article" date="2019" name="Emerg. Microbes Infect.">
        <title>Comprehensive subspecies identification of 175 nontuberculous mycobacteria species based on 7547 genomic profiles.</title>
        <authorList>
            <person name="Matsumoto Y."/>
            <person name="Kinjo T."/>
            <person name="Motooka D."/>
            <person name="Nabeya D."/>
            <person name="Jung N."/>
            <person name="Uechi K."/>
            <person name="Horii T."/>
            <person name="Iida T."/>
            <person name="Fujita J."/>
            <person name="Nakamura S."/>
        </authorList>
    </citation>
    <scope>NUCLEOTIDE SEQUENCE [LARGE SCALE GENOMIC DNA]</scope>
    <source>
        <strain evidence="2 3">JCM 6396</strain>
    </source>
</reference>
<feature type="compositionally biased region" description="Acidic residues" evidence="1">
    <location>
        <begin position="436"/>
        <end position="476"/>
    </location>
</feature>
<dbReference type="EMBL" id="AP022563">
    <property type="protein sequence ID" value="BBX18609.1"/>
    <property type="molecule type" value="Genomic_DNA"/>
</dbReference>